<dbReference type="SUPFAM" id="SSF47226">
    <property type="entry name" value="Histidine-containing phosphotransfer domain, HPT domain"/>
    <property type="match status" value="1"/>
</dbReference>
<dbReference type="SMART" id="SM00073">
    <property type="entry name" value="HPT"/>
    <property type="match status" value="1"/>
</dbReference>
<reference evidence="5" key="1">
    <citation type="submission" date="2016-10" db="EMBL/GenBank/DDBJ databases">
        <authorList>
            <person name="Varghese N."/>
            <person name="Submissions S."/>
        </authorList>
    </citation>
    <scope>NUCLEOTIDE SEQUENCE [LARGE SCALE GENOMIC DNA]</scope>
    <source>
        <strain evidence="5">Nm69</strain>
    </source>
</reference>
<dbReference type="EMBL" id="FOSP01000005">
    <property type="protein sequence ID" value="SFK38798.1"/>
    <property type="molecule type" value="Genomic_DNA"/>
</dbReference>
<dbReference type="InterPro" id="IPR036641">
    <property type="entry name" value="HPT_dom_sf"/>
</dbReference>
<gene>
    <name evidence="4" type="ORF">SAMN05216302_100577</name>
</gene>
<dbReference type="STRING" id="52441.SAMN05216302_100577"/>
<dbReference type="GO" id="GO:0000160">
    <property type="term" value="P:phosphorelay signal transduction system"/>
    <property type="evidence" value="ECO:0007669"/>
    <property type="project" value="UniProtKB-KW"/>
</dbReference>
<dbReference type="Gene3D" id="1.20.120.160">
    <property type="entry name" value="HPT domain"/>
    <property type="match status" value="1"/>
</dbReference>
<accession>A0A1I3Z401</accession>
<dbReference type="RefSeq" id="WP_090697614.1">
    <property type="nucleotide sequence ID" value="NZ_FOSP01000005.1"/>
</dbReference>
<evidence type="ECO:0000313" key="4">
    <source>
        <dbReference type="EMBL" id="SFK38798.1"/>
    </source>
</evidence>
<dbReference type="CDD" id="cd00088">
    <property type="entry name" value="HPT"/>
    <property type="match status" value="1"/>
</dbReference>
<dbReference type="Pfam" id="PF01627">
    <property type="entry name" value="Hpt"/>
    <property type="match status" value="1"/>
</dbReference>
<dbReference type="GO" id="GO:0004672">
    <property type="term" value="F:protein kinase activity"/>
    <property type="evidence" value="ECO:0007669"/>
    <property type="project" value="UniProtKB-ARBA"/>
</dbReference>
<organism evidence="4 5">
    <name type="scientific">Nitrosomonas aestuarii</name>
    <dbReference type="NCBI Taxonomy" id="52441"/>
    <lineage>
        <taxon>Bacteria</taxon>
        <taxon>Pseudomonadati</taxon>
        <taxon>Pseudomonadota</taxon>
        <taxon>Betaproteobacteria</taxon>
        <taxon>Nitrosomonadales</taxon>
        <taxon>Nitrosomonadaceae</taxon>
        <taxon>Nitrosomonas</taxon>
    </lineage>
</organism>
<evidence type="ECO:0000256" key="2">
    <source>
        <dbReference type="PROSITE-ProRule" id="PRU00110"/>
    </source>
</evidence>
<protein>
    <submittedName>
        <fullName evidence="4">HPt (Histidine-containing phosphotransfer) domain-containing protein</fullName>
    </submittedName>
</protein>
<evidence type="ECO:0000313" key="5">
    <source>
        <dbReference type="Proteomes" id="UP000199533"/>
    </source>
</evidence>
<dbReference type="OrthoDB" id="8547669at2"/>
<dbReference type="AlphaFoldDB" id="A0A1I3Z401"/>
<evidence type="ECO:0000259" key="3">
    <source>
        <dbReference type="PROSITE" id="PS50894"/>
    </source>
</evidence>
<dbReference type="Proteomes" id="UP000199533">
    <property type="component" value="Unassembled WGS sequence"/>
</dbReference>
<dbReference type="InterPro" id="IPR008207">
    <property type="entry name" value="Sig_transdc_His_kin_Hpt_dom"/>
</dbReference>
<keyword evidence="2" id="KW-0597">Phosphoprotein</keyword>
<keyword evidence="1" id="KW-0902">Two-component regulatory system</keyword>
<name>A0A1I3Z401_9PROT</name>
<feature type="domain" description="HPt" evidence="3">
    <location>
        <begin position="34"/>
        <end position="127"/>
    </location>
</feature>
<dbReference type="PROSITE" id="PS50894">
    <property type="entry name" value="HPT"/>
    <property type="match status" value="1"/>
</dbReference>
<keyword evidence="5" id="KW-1185">Reference proteome</keyword>
<sequence length="131" mass="14470">MDTVNSCTASDRVNTPILNQEQLTVIRNLDPSCGDELVKKILQVFLETSVDLTRQIEDAINNEDAESLRHAAHTLKSSAANVGAESISVIAQKLELCGKFGEFGQVGQLLDNLQQRYQKVTTEIKQILKQS</sequence>
<feature type="modified residue" description="Phosphohistidine" evidence="2">
    <location>
        <position position="73"/>
    </location>
</feature>
<evidence type="ECO:0000256" key="1">
    <source>
        <dbReference type="ARBA" id="ARBA00023012"/>
    </source>
</evidence>
<proteinExistence type="predicted"/>